<evidence type="ECO:0000256" key="4">
    <source>
        <dbReference type="ARBA" id="ARBA00022475"/>
    </source>
</evidence>
<evidence type="ECO:0000313" key="10">
    <source>
        <dbReference type="Proteomes" id="UP001549162"/>
    </source>
</evidence>
<dbReference type="InterPro" id="IPR013563">
    <property type="entry name" value="Oligopep_ABC_C"/>
</dbReference>
<dbReference type="RefSeq" id="WP_354367480.1">
    <property type="nucleotide sequence ID" value="NZ_JBEPMA010000003.1"/>
</dbReference>
<accession>A0ABV2J8X7</accession>
<reference evidence="9 10" key="1">
    <citation type="submission" date="2024-06" db="EMBL/GenBank/DDBJ databases">
        <title>Genomic Encyclopedia of Type Strains, Phase IV (KMG-IV): sequencing the most valuable type-strain genomes for metagenomic binning, comparative biology and taxonomic classification.</title>
        <authorList>
            <person name="Goeker M."/>
        </authorList>
    </citation>
    <scope>NUCLEOTIDE SEQUENCE [LARGE SCALE GENOMIC DNA]</scope>
    <source>
        <strain evidence="9 10">DSM 21460</strain>
    </source>
</reference>
<comment type="caution">
    <text evidence="9">The sequence shown here is derived from an EMBL/GenBank/DDBJ whole genome shotgun (WGS) entry which is preliminary data.</text>
</comment>
<proteinExistence type="inferred from homology"/>
<dbReference type="InterPro" id="IPR003593">
    <property type="entry name" value="AAA+_ATPase"/>
</dbReference>
<dbReference type="EMBL" id="JBEPMA010000003">
    <property type="protein sequence ID" value="MET3617235.1"/>
    <property type="molecule type" value="Genomic_DNA"/>
</dbReference>
<evidence type="ECO:0000256" key="6">
    <source>
        <dbReference type="ARBA" id="ARBA00022840"/>
    </source>
</evidence>
<dbReference type="SUPFAM" id="SSF52540">
    <property type="entry name" value="P-loop containing nucleoside triphosphate hydrolases"/>
    <property type="match status" value="1"/>
</dbReference>
<dbReference type="NCBIfam" id="TIGR01727">
    <property type="entry name" value="oligo_HPY"/>
    <property type="match status" value="1"/>
</dbReference>
<evidence type="ECO:0000256" key="3">
    <source>
        <dbReference type="ARBA" id="ARBA00022448"/>
    </source>
</evidence>
<protein>
    <submittedName>
        <fullName evidence="9">Oligopeptide transport system ATP-binding protein</fullName>
    </submittedName>
</protein>
<dbReference type="PANTHER" id="PTHR43297">
    <property type="entry name" value="OLIGOPEPTIDE TRANSPORT ATP-BINDING PROTEIN APPD"/>
    <property type="match status" value="1"/>
</dbReference>
<dbReference type="CDD" id="cd03257">
    <property type="entry name" value="ABC_NikE_OppD_transporters"/>
    <property type="match status" value="1"/>
</dbReference>
<dbReference type="InterPro" id="IPR003439">
    <property type="entry name" value="ABC_transporter-like_ATP-bd"/>
</dbReference>
<feature type="domain" description="ABC transporter" evidence="8">
    <location>
        <begin position="11"/>
        <end position="263"/>
    </location>
</feature>
<dbReference type="InterPro" id="IPR050388">
    <property type="entry name" value="ABC_Ni/Peptide_Import"/>
</dbReference>
<name>A0ABV2J8X7_9FIRM</name>
<keyword evidence="3" id="KW-0813">Transport</keyword>
<dbReference type="Pfam" id="PF08352">
    <property type="entry name" value="oligo_HPY"/>
    <property type="match status" value="1"/>
</dbReference>
<organism evidence="9 10">
    <name type="scientific">Peptoniphilus olsenii</name>
    <dbReference type="NCBI Taxonomy" id="411570"/>
    <lineage>
        <taxon>Bacteria</taxon>
        <taxon>Bacillati</taxon>
        <taxon>Bacillota</taxon>
        <taxon>Tissierellia</taxon>
        <taxon>Tissierellales</taxon>
        <taxon>Peptoniphilaceae</taxon>
        <taxon>Peptoniphilus</taxon>
    </lineage>
</organism>
<dbReference type="InterPro" id="IPR027417">
    <property type="entry name" value="P-loop_NTPase"/>
</dbReference>
<keyword evidence="4" id="KW-1003">Cell membrane</keyword>
<gene>
    <name evidence="9" type="ORF">ABID14_000863</name>
</gene>
<dbReference type="PANTHER" id="PTHR43297:SF2">
    <property type="entry name" value="DIPEPTIDE TRANSPORT ATP-BINDING PROTEIN DPPD"/>
    <property type="match status" value="1"/>
</dbReference>
<keyword evidence="7" id="KW-0472">Membrane</keyword>
<evidence type="ECO:0000313" key="9">
    <source>
        <dbReference type="EMBL" id="MET3617235.1"/>
    </source>
</evidence>
<dbReference type="GO" id="GO:0005524">
    <property type="term" value="F:ATP binding"/>
    <property type="evidence" value="ECO:0007669"/>
    <property type="project" value="UniProtKB-KW"/>
</dbReference>
<dbReference type="Proteomes" id="UP001549162">
    <property type="component" value="Unassembled WGS sequence"/>
</dbReference>
<keyword evidence="6 9" id="KW-0067">ATP-binding</keyword>
<keyword evidence="10" id="KW-1185">Reference proteome</keyword>
<dbReference type="Pfam" id="PF00005">
    <property type="entry name" value="ABC_tran"/>
    <property type="match status" value="1"/>
</dbReference>
<dbReference type="SMART" id="SM00382">
    <property type="entry name" value="AAA"/>
    <property type="match status" value="1"/>
</dbReference>
<dbReference type="Gene3D" id="3.40.50.300">
    <property type="entry name" value="P-loop containing nucleotide triphosphate hydrolases"/>
    <property type="match status" value="1"/>
</dbReference>
<sequence>MNSIDTENKVLEVENLHVSFHTYLGEVKAVRGVSFNLKERETIALVGESGCGKTVCSKAILRILPKQASEIKKESKIYFNGEDVLAMKKERLKDYRGSDVSMIFQDPMTSLNPTTKVGKQITESLLMHTNMNKKEAQEEAIRLLELVNIPNPRERVNQYPFELSGGLRQRVMIAIALACHPKILLADEPTTALDVTVQAQILELLSELKEKRNTAIVLVTHDLGVVADFADRILIMYAGEVMEEGSVREIFKNPNHPYTEALLKSVPRLDTESKQELYSLGGTPPDLLLEIKGCPFVDRCQYAMEICRKQKPDKTMISDTHRSYCWRNHPYAKSADLEVGE</sequence>
<evidence type="ECO:0000256" key="7">
    <source>
        <dbReference type="ARBA" id="ARBA00023136"/>
    </source>
</evidence>
<keyword evidence="5" id="KW-0547">Nucleotide-binding</keyword>
<evidence type="ECO:0000256" key="1">
    <source>
        <dbReference type="ARBA" id="ARBA00004202"/>
    </source>
</evidence>
<evidence type="ECO:0000256" key="2">
    <source>
        <dbReference type="ARBA" id="ARBA00005417"/>
    </source>
</evidence>
<comment type="similarity">
    <text evidence="2">Belongs to the ABC transporter superfamily.</text>
</comment>
<comment type="subcellular location">
    <subcellularLocation>
        <location evidence="1">Cell membrane</location>
        <topology evidence="1">Peripheral membrane protein</topology>
    </subcellularLocation>
</comment>
<dbReference type="PROSITE" id="PS50893">
    <property type="entry name" value="ABC_TRANSPORTER_2"/>
    <property type="match status" value="1"/>
</dbReference>
<evidence type="ECO:0000256" key="5">
    <source>
        <dbReference type="ARBA" id="ARBA00022741"/>
    </source>
</evidence>
<evidence type="ECO:0000259" key="8">
    <source>
        <dbReference type="PROSITE" id="PS50893"/>
    </source>
</evidence>